<gene>
    <name evidence="2" type="ORF">QUW28_04180</name>
</gene>
<evidence type="ECO:0000259" key="1">
    <source>
        <dbReference type="SMART" id="SM01061"/>
    </source>
</evidence>
<comment type="caution">
    <text evidence="2">The sequence shown here is derived from an EMBL/GenBank/DDBJ whole genome shotgun (WGS) entry which is preliminary data.</text>
</comment>
<dbReference type="SMART" id="SM01061">
    <property type="entry name" value="CAT_RBD"/>
    <property type="match status" value="1"/>
</dbReference>
<reference evidence="3" key="1">
    <citation type="submission" date="2023-06" db="EMBL/GenBank/DDBJ databases">
        <title>Identification and characterization of horizontal gene transfer across gut microbiota members of farm animals based on homology search.</title>
        <authorList>
            <person name="Zeman M."/>
            <person name="Kubasova T."/>
            <person name="Jahodarova E."/>
            <person name="Nykrynova M."/>
            <person name="Rychlik I."/>
        </authorList>
    </citation>
    <scope>NUCLEOTIDE SEQUENCE [LARGE SCALE GENOMIC DNA]</scope>
    <source>
        <strain evidence="3">154_Feed</strain>
    </source>
</reference>
<dbReference type="Gene3D" id="2.30.24.10">
    <property type="entry name" value="CAT RNA-binding domain"/>
    <property type="match status" value="1"/>
</dbReference>
<protein>
    <submittedName>
        <fullName evidence="2">CAT RNA binding domain-containing protein</fullName>
    </submittedName>
</protein>
<dbReference type="EMBL" id="JAUDDZ010000004">
    <property type="protein sequence ID" value="MDM8274696.1"/>
    <property type="molecule type" value="Genomic_DNA"/>
</dbReference>
<dbReference type="RefSeq" id="WP_204672066.1">
    <property type="nucleotide sequence ID" value="NZ_JACJKQ010000002.1"/>
</dbReference>
<name>A0ABT7V885_9ACTN</name>
<dbReference type="Pfam" id="PF03123">
    <property type="entry name" value="CAT_RBD"/>
    <property type="match status" value="1"/>
</dbReference>
<proteinExistence type="predicted"/>
<dbReference type="SUPFAM" id="SSF50151">
    <property type="entry name" value="SacY-like RNA-binding domain"/>
    <property type="match status" value="1"/>
</dbReference>
<evidence type="ECO:0000313" key="3">
    <source>
        <dbReference type="Proteomes" id="UP001529421"/>
    </source>
</evidence>
<sequence>MLVTKKINNNVALAQDAEGNDLVIFGRGVGFPATPYEFDDTSAVQRVFRDVNPEIAAAASITDDVLLVASDIADLARKELDAHLNESLAFT</sequence>
<dbReference type="InterPro" id="IPR004341">
    <property type="entry name" value="CAT_RNA-bd_dom"/>
</dbReference>
<keyword evidence="3" id="KW-1185">Reference proteome</keyword>
<organism evidence="2 3">
    <name type="scientific">Enorma phocaeensis</name>
    <dbReference type="NCBI Taxonomy" id="1871019"/>
    <lineage>
        <taxon>Bacteria</taxon>
        <taxon>Bacillati</taxon>
        <taxon>Actinomycetota</taxon>
        <taxon>Coriobacteriia</taxon>
        <taxon>Coriobacteriales</taxon>
        <taxon>Coriobacteriaceae</taxon>
        <taxon>Enorma</taxon>
    </lineage>
</organism>
<accession>A0ABT7V885</accession>
<evidence type="ECO:0000313" key="2">
    <source>
        <dbReference type="EMBL" id="MDM8274696.1"/>
    </source>
</evidence>
<dbReference type="Proteomes" id="UP001529421">
    <property type="component" value="Unassembled WGS sequence"/>
</dbReference>
<feature type="domain" description="CAT RNA-binding" evidence="1">
    <location>
        <begin position="1"/>
        <end position="59"/>
    </location>
</feature>
<dbReference type="InterPro" id="IPR036650">
    <property type="entry name" value="CAT_RNA-bd_dom_sf"/>
</dbReference>